<reference evidence="5 6" key="1">
    <citation type="submission" date="2020-01" db="EMBL/GenBank/DDBJ databases">
        <title>Investigation of new actinobacteria for the biodesulphurisation of diesel fuel.</title>
        <authorList>
            <person name="Athi Narayanan S.M."/>
        </authorList>
    </citation>
    <scope>NUCLEOTIDE SEQUENCE [LARGE SCALE GENOMIC DNA]</scope>
    <source>
        <strain evidence="5 6">213E</strain>
    </source>
</reference>
<dbReference type="Proteomes" id="UP000466307">
    <property type="component" value="Unassembled WGS sequence"/>
</dbReference>
<gene>
    <name evidence="5" type="ORF">GYA93_09100</name>
</gene>
<sequence>MTAIQSHVDADGADLTMTEGLRFDSVSKEYGHGKRTMQALDDVTITVPDGSFTTLLGPSGCGKSTLLRMAAGLEQPTAGTVSVGGESPAALARSGRLGVSFQDASLLPWRSVERNVALPLERRRDKSHTAKRIAELLDLVGLEQFAGARPYELSGGMQQRVSIARALAADPDLLLLDEPFGALDEFTRLRLNLELQRIWEGKRFTTLLVTHSITEAVILSTQIVVLSPRPGRIAETIDVDLPWPRTAETMDTPEFNGHAKYLRDLLLGLHR</sequence>
<dbReference type="PANTHER" id="PTHR42788:SF13">
    <property type="entry name" value="ALIPHATIC SULFONATES IMPORT ATP-BINDING PROTEIN SSUB"/>
    <property type="match status" value="1"/>
</dbReference>
<evidence type="ECO:0000259" key="4">
    <source>
        <dbReference type="PROSITE" id="PS50893"/>
    </source>
</evidence>
<dbReference type="PROSITE" id="PS00211">
    <property type="entry name" value="ABC_TRANSPORTER_1"/>
    <property type="match status" value="1"/>
</dbReference>
<accession>A0A7K3LNA5</accession>
<name>A0A7K3LNA5_9ACTN</name>
<keyword evidence="3 5" id="KW-0067">ATP-binding</keyword>
<dbReference type="SUPFAM" id="SSF52540">
    <property type="entry name" value="P-loop containing nucleoside triphosphate hydrolases"/>
    <property type="match status" value="1"/>
</dbReference>
<dbReference type="Gene3D" id="3.40.50.300">
    <property type="entry name" value="P-loop containing nucleotide triphosphate hydrolases"/>
    <property type="match status" value="1"/>
</dbReference>
<feature type="domain" description="ABC transporter" evidence="4">
    <location>
        <begin position="21"/>
        <end position="253"/>
    </location>
</feature>
<dbReference type="GO" id="GO:0005524">
    <property type="term" value="F:ATP binding"/>
    <property type="evidence" value="ECO:0007669"/>
    <property type="project" value="UniProtKB-KW"/>
</dbReference>
<dbReference type="InterPro" id="IPR003439">
    <property type="entry name" value="ABC_transporter-like_ATP-bd"/>
</dbReference>
<dbReference type="SMART" id="SM00382">
    <property type="entry name" value="AAA"/>
    <property type="match status" value="1"/>
</dbReference>
<comment type="caution">
    <text evidence="5">The sequence shown here is derived from an EMBL/GenBank/DDBJ whole genome shotgun (WGS) entry which is preliminary data.</text>
</comment>
<dbReference type="PANTHER" id="PTHR42788">
    <property type="entry name" value="TAURINE IMPORT ATP-BINDING PROTEIN-RELATED"/>
    <property type="match status" value="1"/>
</dbReference>
<proteinExistence type="predicted"/>
<evidence type="ECO:0000256" key="1">
    <source>
        <dbReference type="ARBA" id="ARBA00022448"/>
    </source>
</evidence>
<dbReference type="InterPro" id="IPR003593">
    <property type="entry name" value="AAA+_ATPase"/>
</dbReference>
<dbReference type="InterPro" id="IPR027417">
    <property type="entry name" value="P-loop_NTPase"/>
</dbReference>
<dbReference type="Pfam" id="PF00005">
    <property type="entry name" value="ABC_tran"/>
    <property type="match status" value="1"/>
</dbReference>
<dbReference type="GO" id="GO:0016887">
    <property type="term" value="F:ATP hydrolysis activity"/>
    <property type="evidence" value="ECO:0007669"/>
    <property type="project" value="InterPro"/>
</dbReference>
<dbReference type="CDD" id="cd03293">
    <property type="entry name" value="ABC_NrtD_SsuB_transporters"/>
    <property type="match status" value="1"/>
</dbReference>
<keyword evidence="2" id="KW-0547">Nucleotide-binding</keyword>
<dbReference type="PROSITE" id="PS50893">
    <property type="entry name" value="ABC_TRANSPORTER_2"/>
    <property type="match status" value="1"/>
</dbReference>
<keyword evidence="6" id="KW-1185">Reference proteome</keyword>
<evidence type="ECO:0000256" key="3">
    <source>
        <dbReference type="ARBA" id="ARBA00022840"/>
    </source>
</evidence>
<evidence type="ECO:0000256" key="2">
    <source>
        <dbReference type="ARBA" id="ARBA00022741"/>
    </source>
</evidence>
<dbReference type="EMBL" id="JAADZU010000023">
    <property type="protein sequence ID" value="NDK89732.1"/>
    <property type="molecule type" value="Genomic_DNA"/>
</dbReference>
<dbReference type="InterPro" id="IPR050166">
    <property type="entry name" value="ABC_transporter_ATP-bind"/>
</dbReference>
<dbReference type="AlphaFoldDB" id="A0A7K3LNA5"/>
<protein>
    <submittedName>
        <fullName evidence="5">ABC transporter ATP-binding protein</fullName>
    </submittedName>
</protein>
<evidence type="ECO:0000313" key="6">
    <source>
        <dbReference type="Proteomes" id="UP000466307"/>
    </source>
</evidence>
<keyword evidence="1" id="KW-0813">Transport</keyword>
<dbReference type="InterPro" id="IPR017871">
    <property type="entry name" value="ABC_transporter-like_CS"/>
</dbReference>
<evidence type="ECO:0000313" key="5">
    <source>
        <dbReference type="EMBL" id="NDK89732.1"/>
    </source>
</evidence>
<organism evidence="5 6">
    <name type="scientific">Gordonia desulfuricans</name>
    <dbReference type="NCBI Taxonomy" id="89051"/>
    <lineage>
        <taxon>Bacteria</taxon>
        <taxon>Bacillati</taxon>
        <taxon>Actinomycetota</taxon>
        <taxon>Actinomycetes</taxon>
        <taxon>Mycobacteriales</taxon>
        <taxon>Gordoniaceae</taxon>
        <taxon>Gordonia</taxon>
    </lineage>
</organism>